<comment type="catalytic activity">
    <reaction evidence="2 3">
        <text>DNA(n) + a 2'-deoxyribonucleoside 5'-triphosphate = DNA(n+1) + diphosphate</text>
        <dbReference type="Rhea" id="RHEA:22508"/>
        <dbReference type="Rhea" id="RHEA-COMP:17339"/>
        <dbReference type="Rhea" id="RHEA-COMP:17340"/>
        <dbReference type="ChEBI" id="CHEBI:33019"/>
        <dbReference type="ChEBI" id="CHEBI:61560"/>
        <dbReference type="ChEBI" id="CHEBI:173112"/>
        <dbReference type="EC" id="2.7.7.7"/>
    </reaction>
</comment>
<dbReference type="EC" id="2.7.7.7" evidence="3"/>
<dbReference type="CDD" id="cd00009">
    <property type="entry name" value="AAA"/>
    <property type="match status" value="1"/>
</dbReference>
<dbReference type="AlphaFoldDB" id="A0A2M7BEI5"/>
<keyword evidence="3" id="KW-0067">ATP-binding</keyword>
<dbReference type="Pfam" id="PF13177">
    <property type="entry name" value="DNA_pol3_delta2"/>
    <property type="match status" value="1"/>
</dbReference>
<dbReference type="InterPro" id="IPR050238">
    <property type="entry name" value="DNA_Rep/Repair_Clamp_Loader"/>
</dbReference>
<keyword evidence="3" id="KW-0548">Nucleotidyltransferase</keyword>
<protein>
    <recommendedName>
        <fullName evidence="3">DNA polymerase III subunit gamma/tau</fullName>
        <ecNumber evidence="3">2.7.7.7</ecNumber>
    </recommendedName>
</protein>
<feature type="domain" description="AAA+ ATPase" evidence="4">
    <location>
        <begin position="35"/>
        <end position="185"/>
    </location>
</feature>
<accession>A0A2M7BEI5</accession>
<evidence type="ECO:0000313" key="6">
    <source>
        <dbReference type="Proteomes" id="UP000229631"/>
    </source>
</evidence>
<keyword evidence="3" id="KW-0547">Nucleotide-binding</keyword>
<dbReference type="PANTHER" id="PTHR11669:SF0">
    <property type="entry name" value="PROTEIN STICHEL-LIKE 2"/>
    <property type="match status" value="1"/>
</dbReference>
<evidence type="ECO:0000259" key="4">
    <source>
        <dbReference type="SMART" id="SM00382"/>
    </source>
</evidence>
<keyword evidence="1 3" id="KW-0239">DNA-directed DNA polymerase</keyword>
<dbReference type="PANTHER" id="PTHR11669">
    <property type="entry name" value="REPLICATION FACTOR C / DNA POLYMERASE III GAMMA-TAU SUBUNIT"/>
    <property type="match status" value="1"/>
</dbReference>
<comment type="similarity">
    <text evidence="3">Belongs to the DnaX/STICHEL family.</text>
</comment>
<organism evidence="5 6">
    <name type="scientific">Candidatus Shapirobacteria bacterium CG03_land_8_20_14_0_80_39_12</name>
    <dbReference type="NCBI Taxonomy" id="1974879"/>
    <lineage>
        <taxon>Bacteria</taxon>
        <taxon>Candidatus Shapironibacteriota</taxon>
    </lineage>
</organism>
<dbReference type="NCBIfam" id="TIGR02397">
    <property type="entry name" value="dnaX_nterm"/>
    <property type="match status" value="1"/>
</dbReference>
<gene>
    <name evidence="3 5" type="primary">dnaX</name>
    <name evidence="5" type="ORF">COS54_01030</name>
</gene>
<evidence type="ECO:0000313" key="5">
    <source>
        <dbReference type="EMBL" id="PIV01497.1"/>
    </source>
</evidence>
<dbReference type="Gene3D" id="3.40.50.300">
    <property type="entry name" value="P-loop containing nucleotide triphosphate hydrolases"/>
    <property type="match status" value="1"/>
</dbReference>
<keyword evidence="3" id="KW-0808">Transferase</keyword>
<evidence type="ECO:0000256" key="1">
    <source>
        <dbReference type="ARBA" id="ARBA00022932"/>
    </source>
</evidence>
<feature type="non-terminal residue" evidence="5">
    <location>
        <position position="190"/>
    </location>
</feature>
<comment type="caution">
    <text evidence="5">The sequence shown here is derived from an EMBL/GenBank/DDBJ whole genome shotgun (WGS) entry which is preliminary data.</text>
</comment>
<sequence>MTVSFYLKYRPQKFLDLDSSEAREELLKIFKSEKIPHALLFSGPRGIGKTSAARIVAKAVNCEKVQSTEYKEHREFEPCNQCDSCISITNGTNVDILEIDAASNRGIDDIKELREKIKLSPASAKYKVYIIDEAHMLTPEAFNALLKTLEEPPKHAIFILCTTDPEKLPKTIISRCQRINFKKASNKEIV</sequence>
<dbReference type="GO" id="GO:0009360">
    <property type="term" value="C:DNA polymerase III complex"/>
    <property type="evidence" value="ECO:0007669"/>
    <property type="project" value="InterPro"/>
</dbReference>
<dbReference type="InterPro" id="IPR003593">
    <property type="entry name" value="AAA+_ATPase"/>
</dbReference>
<comment type="function">
    <text evidence="3">DNA polymerase III is a complex, multichain enzyme responsible for most of the replicative synthesis in bacteria. This DNA polymerase also exhibits 3' to 5' exonuclease activity.</text>
</comment>
<proteinExistence type="inferred from homology"/>
<dbReference type="GO" id="GO:0005524">
    <property type="term" value="F:ATP binding"/>
    <property type="evidence" value="ECO:0007669"/>
    <property type="project" value="UniProtKB-KW"/>
</dbReference>
<dbReference type="SMART" id="SM00382">
    <property type="entry name" value="AAA"/>
    <property type="match status" value="1"/>
</dbReference>
<dbReference type="InterPro" id="IPR012763">
    <property type="entry name" value="DNA_pol_III_sug/sutau_N"/>
</dbReference>
<reference evidence="6" key="1">
    <citation type="submission" date="2017-09" db="EMBL/GenBank/DDBJ databases">
        <title>Depth-based differentiation of microbial function through sediment-hosted aquifers and enrichment of novel symbionts in the deep terrestrial subsurface.</title>
        <authorList>
            <person name="Probst A.J."/>
            <person name="Ladd B."/>
            <person name="Jarett J.K."/>
            <person name="Geller-Mcgrath D.E."/>
            <person name="Sieber C.M.K."/>
            <person name="Emerson J.B."/>
            <person name="Anantharaman K."/>
            <person name="Thomas B.C."/>
            <person name="Malmstrom R."/>
            <person name="Stieglmeier M."/>
            <person name="Klingl A."/>
            <person name="Woyke T."/>
            <person name="Ryan C.M."/>
            <person name="Banfield J.F."/>
        </authorList>
    </citation>
    <scope>NUCLEOTIDE SEQUENCE [LARGE SCALE GENOMIC DNA]</scope>
</reference>
<dbReference type="GO" id="GO:0003887">
    <property type="term" value="F:DNA-directed DNA polymerase activity"/>
    <property type="evidence" value="ECO:0007669"/>
    <property type="project" value="UniProtKB-KW"/>
</dbReference>
<dbReference type="EMBL" id="PEVC01000020">
    <property type="protein sequence ID" value="PIV01497.1"/>
    <property type="molecule type" value="Genomic_DNA"/>
</dbReference>
<evidence type="ECO:0000256" key="3">
    <source>
        <dbReference type="RuleBase" id="RU364063"/>
    </source>
</evidence>
<keyword evidence="3" id="KW-0235">DNA replication</keyword>
<dbReference type="GO" id="GO:0006261">
    <property type="term" value="P:DNA-templated DNA replication"/>
    <property type="evidence" value="ECO:0007669"/>
    <property type="project" value="TreeGrafter"/>
</dbReference>
<dbReference type="SUPFAM" id="SSF52540">
    <property type="entry name" value="P-loop containing nucleoside triphosphate hydrolases"/>
    <property type="match status" value="1"/>
</dbReference>
<dbReference type="InterPro" id="IPR027417">
    <property type="entry name" value="P-loop_NTPase"/>
</dbReference>
<comment type="subunit">
    <text evidence="3">DNA polymerase III contains a core (composed of alpha, epsilon and theta chains) that associates with a tau subunit. This core dimerizes to form the POLIII' complex. PolIII' associates with the gamma complex (composed of gamma, delta, delta', psi and chi chains) and with the beta chain to form the complete DNA polymerase III complex.</text>
</comment>
<evidence type="ECO:0000256" key="2">
    <source>
        <dbReference type="ARBA" id="ARBA00049244"/>
    </source>
</evidence>
<name>A0A2M7BEI5_9BACT</name>
<dbReference type="Proteomes" id="UP000229631">
    <property type="component" value="Unassembled WGS sequence"/>
</dbReference>